<dbReference type="Proteomes" id="UP000663824">
    <property type="component" value="Unassembled WGS sequence"/>
</dbReference>
<dbReference type="Proteomes" id="UP000663855">
    <property type="component" value="Unassembled WGS sequence"/>
</dbReference>
<evidence type="ECO:0000313" key="4">
    <source>
        <dbReference type="EMBL" id="CAF2008981.1"/>
    </source>
</evidence>
<dbReference type="EMBL" id="CAJOBJ010000453">
    <property type="protein sequence ID" value="CAF3823704.1"/>
    <property type="molecule type" value="Genomic_DNA"/>
</dbReference>
<evidence type="ECO:0000313" key="5">
    <source>
        <dbReference type="EMBL" id="CAF3823704.1"/>
    </source>
</evidence>
<dbReference type="Proteomes" id="UP000681967">
    <property type="component" value="Unassembled WGS sequence"/>
</dbReference>
<reference evidence="2" key="1">
    <citation type="submission" date="2021-02" db="EMBL/GenBank/DDBJ databases">
        <authorList>
            <person name="Nowell W R."/>
        </authorList>
    </citation>
    <scope>NUCLEOTIDE SEQUENCE</scope>
</reference>
<comment type="caution">
    <text evidence="2">The sequence shown here is derived from an EMBL/GenBank/DDBJ whole genome shotgun (WGS) entry which is preliminary data.</text>
</comment>
<dbReference type="EMBL" id="CAJNOW010002254">
    <property type="protein sequence ID" value="CAF1346895.1"/>
    <property type="molecule type" value="Genomic_DNA"/>
</dbReference>
<evidence type="ECO:0000256" key="1">
    <source>
        <dbReference type="SAM" id="MobiDB-lite"/>
    </source>
</evidence>
<protein>
    <submittedName>
        <fullName evidence="2">Uncharacterized protein</fullName>
    </submittedName>
</protein>
<dbReference type="Proteomes" id="UP000676336">
    <property type="component" value="Unassembled WGS sequence"/>
</dbReference>
<dbReference type="AlphaFoldDB" id="A0A814HRJ0"/>
<dbReference type="Proteomes" id="UP000681720">
    <property type="component" value="Unassembled WGS sequence"/>
</dbReference>
<dbReference type="Proteomes" id="UP000663834">
    <property type="component" value="Unassembled WGS sequence"/>
</dbReference>
<organism evidence="2 8">
    <name type="scientific">Rotaria magnacalcarata</name>
    <dbReference type="NCBI Taxonomy" id="392030"/>
    <lineage>
        <taxon>Eukaryota</taxon>
        <taxon>Metazoa</taxon>
        <taxon>Spiralia</taxon>
        <taxon>Gnathifera</taxon>
        <taxon>Rotifera</taxon>
        <taxon>Eurotatoria</taxon>
        <taxon>Bdelloidea</taxon>
        <taxon>Philodinida</taxon>
        <taxon>Philodinidae</taxon>
        <taxon>Rotaria</taxon>
    </lineage>
</organism>
<evidence type="ECO:0000313" key="6">
    <source>
        <dbReference type="EMBL" id="CAF3834108.1"/>
    </source>
</evidence>
<dbReference type="EMBL" id="CAJOBI010000984">
    <property type="protein sequence ID" value="CAF3856570.1"/>
    <property type="molecule type" value="Genomic_DNA"/>
</dbReference>
<dbReference type="EMBL" id="CAJOBH010001073">
    <property type="protein sequence ID" value="CAF3834108.1"/>
    <property type="molecule type" value="Genomic_DNA"/>
</dbReference>
<evidence type="ECO:0000313" key="2">
    <source>
        <dbReference type="EMBL" id="CAF1013897.1"/>
    </source>
</evidence>
<gene>
    <name evidence="6" type="ORF">BYL167_LOCUS4882</name>
    <name evidence="2" type="ORF">CJN711_LOCUS2967</name>
    <name evidence="5" type="ORF">GIL414_LOCUS2377</name>
    <name evidence="3" type="ORF">KQP761_LOCUS7033</name>
    <name evidence="4" type="ORF">MBJ925_LOCUS8607</name>
    <name evidence="7" type="ORF">SMN809_LOCUS4316</name>
</gene>
<proteinExistence type="predicted"/>
<evidence type="ECO:0000313" key="7">
    <source>
        <dbReference type="EMBL" id="CAF3856570.1"/>
    </source>
</evidence>
<sequence length="235" mass="25976">MSIANTGSIDLEAVLNVGRRTLVSIGETSSAPFQQSCHADTVYLKREDNSNSIFSVNSKIFIFGELQLLCHIFERYTSQMTFFEEVSLETTSSSPSSSNKPICSATLKENEPDTHEEPPIIPTLRHTSISSSKGSASPTCSPGVPRRRRTFNSTCRKPTVSSTASEYSAQNLDGKRYGCIELPHMTTIEIMEILLRSGLELVDVSSDYDKNTLHQSFVFSKTRNASQKHGQNPSK</sequence>
<feature type="compositionally biased region" description="Polar residues" evidence="1">
    <location>
        <begin position="125"/>
        <end position="140"/>
    </location>
</feature>
<evidence type="ECO:0000313" key="3">
    <source>
        <dbReference type="EMBL" id="CAF1346895.1"/>
    </source>
</evidence>
<dbReference type="OrthoDB" id="10009706at2759"/>
<feature type="compositionally biased region" description="Basic and acidic residues" evidence="1">
    <location>
        <begin position="108"/>
        <end position="118"/>
    </location>
</feature>
<feature type="region of interest" description="Disordered" evidence="1">
    <location>
        <begin position="108"/>
        <end position="157"/>
    </location>
</feature>
<dbReference type="EMBL" id="CAJNRE010003188">
    <property type="protein sequence ID" value="CAF2008981.1"/>
    <property type="molecule type" value="Genomic_DNA"/>
</dbReference>
<name>A0A814HRJ0_9BILA</name>
<accession>A0A814HRJ0</accession>
<evidence type="ECO:0000313" key="8">
    <source>
        <dbReference type="Proteomes" id="UP000663855"/>
    </source>
</evidence>
<dbReference type="EMBL" id="CAJNOV010000244">
    <property type="protein sequence ID" value="CAF1013897.1"/>
    <property type="molecule type" value="Genomic_DNA"/>
</dbReference>